<dbReference type="EC" id="2.6.1.9" evidence="9"/>
<dbReference type="UniPathway" id="UPA00031">
    <property type="reaction ID" value="UER00012"/>
</dbReference>
<dbReference type="InterPro" id="IPR005861">
    <property type="entry name" value="HisP_aminotrans"/>
</dbReference>
<dbReference type="SUPFAM" id="SSF53383">
    <property type="entry name" value="PLP-dependent transferases"/>
    <property type="match status" value="1"/>
</dbReference>
<evidence type="ECO:0000256" key="4">
    <source>
        <dbReference type="ARBA" id="ARBA00011738"/>
    </source>
</evidence>
<dbReference type="GO" id="GO:0004400">
    <property type="term" value="F:histidinol-phosphate transaminase activity"/>
    <property type="evidence" value="ECO:0007669"/>
    <property type="project" value="UniProtKB-UniRule"/>
</dbReference>
<dbReference type="EMBL" id="FMYQ01000001">
    <property type="protein sequence ID" value="SDB85126.1"/>
    <property type="molecule type" value="Genomic_DNA"/>
</dbReference>
<keyword evidence="12" id="KW-1185">Reference proteome</keyword>
<dbReference type="InterPro" id="IPR050106">
    <property type="entry name" value="HistidinolP_aminotransfase"/>
</dbReference>
<dbReference type="Proteomes" id="UP000198908">
    <property type="component" value="Unassembled WGS sequence"/>
</dbReference>
<evidence type="ECO:0000256" key="9">
    <source>
        <dbReference type="HAMAP-Rule" id="MF_01023"/>
    </source>
</evidence>
<reference evidence="12" key="1">
    <citation type="submission" date="2016-09" db="EMBL/GenBank/DDBJ databases">
        <authorList>
            <person name="Varghese N."/>
            <person name="Submissions S."/>
        </authorList>
    </citation>
    <scope>NUCLEOTIDE SEQUENCE [LARGE SCALE GENOMIC DNA]</scope>
    <source>
        <strain evidence="12">TNe-862</strain>
    </source>
</reference>
<dbReference type="GO" id="GO:0030170">
    <property type="term" value="F:pyridoxal phosphate binding"/>
    <property type="evidence" value="ECO:0007669"/>
    <property type="project" value="InterPro"/>
</dbReference>
<evidence type="ECO:0000256" key="5">
    <source>
        <dbReference type="ARBA" id="ARBA00022576"/>
    </source>
</evidence>
<dbReference type="CDD" id="cd00609">
    <property type="entry name" value="AAT_like"/>
    <property type="match status" value="1"/>
</dbReference>
<comment type="similarity">
    <text evidence="3 9">Belongs to the class-II pyridoxal-phosphate-dependent aminotransferase family. Histidinol-phosphate aminotransferase subfamily.</text>
</comment>
<comment type="subunit">
    <text evidence="4 9">Homodimer.</text>
</comment>
<proteinExistence type="inferred from homology"/>
<dbReference type="InterPro" id="IPR015421">
    <property type="entry name" value="PyrdxlP-dep_Trfase_major"/>
</dbReference>
<evidence type="ECO:0000313" key="12">
    <source>
        <dbReference type="Proteomes" id="UP000198908"/>
    </source>
</evidence>
<keyword evidence="7 9" id="KW-0663">Pyridoxal phosphate</keyword>
<dbReference type="Pfam" id="PF00155">
    <property type="entry name" value="Aminotran_1_2"/>
    <property type="match status" value="1"/>
</dbReference>
<dbReference type="InterPro" id="IPR015422">
    <property type="entry name" value="PyrdxlP-dep_Trfase_small"/>
</dbReference>
<keyword evidence="6 9" id="KW-0808">Transferase</keyword>
<dbReference type="InterPro" id="IPR015424">
    <property type="entry name" value="PyrdxlP-dep_Trfase"/>
</dbReference>
<sequence>MSRFWSDIVHRLVPYVPGEQPALAHPVKLNTNENPYPPSPRVLEAIRAELGEQGESLRRYPDPIAKRLRAAVAAHHGIRADQVFVGNGSDEVLAHAFQALLKHDKPIFFPDITYSFYPTYARLYEVEYRTVPLDEQFAIRIDDYLPQEGNPHGGVIFPNPNAPTGHALPLAEIERLVAANAESVVVIDEAYVDFGAESAVALIDRYPNLLVVHTTSKSRSLAGMRVGFAFGHADLIDALNRVKDSFNSYPLDRLAQAAATAAYEDAEWLKTMSARVIASRERLTAALAALGFDVVPSAANFVFARHPAHGAAEISARLREKEIFVRHFNAPRVNEHLRISIGTDAECDTLVDALRSILS</sequence>
<feature type="domain" description="Aminotransferase class I/classII large" evidence="10">
    <location>
        <begin position="26"/>
        <end position="354"/>
    </location>
</feature>
<evidence type="ECO:0000259" key="10">
    <source>
        <dbReference type="Pfam" id="PF00155"/>
    </source>
</evidence>
<protein>
    <recommendedName>
        <fullName evidence="9">Histidinol-phosphate aminotransferase</fullName>
        <ecNumber evidence="9">2.6.1.9</ecNumber>
    </recommendedName>
    <alternativeName>
        <fullName evidence="9">Imidazole acetol-phosphate transaminase</fullName>
    </alternativeName>
</protein>
<comment type="cofactor">
    <cofactor evidence="1 9">
        <name>pyridoxal 5'-phosphate</name>
        <dbReference type="ChEBI" id="CHEBI:597326"/>
    </cofactor>
</comment>
<dbReference type="STRING" id="416944.SAMN05421548_101303"/>
<dbReference type="OrthoDB" id="9809616at2"/>
<dbReference type="HAMAP" id="MF_01023">
    <property type="entry name" value="HisC_aminotrans_2"/>
    <property type="match status" value="1"/>
</dbReference>
<dbReference type="Gene3D" id="3.90.1150.10">
    <property type="entry name" value="Aspartate Aminotransferase, domain 1"/>
    <property type="match status" value="1"/>
</dbReference>
<keyword evidence="9" id="KW-0368">Histidine biosynthesis</keyword>
<evidence type="ECO:0000256" key="8">
    <source>
        <dbReference type="ARBA" id="ARBA00047481"/>
    </source>
</evidence>
<evidence type="ECO:0000256" key="7">
    <source>
        <dbReference type="ARBA" id="ARBA00022898"/>
    </source>
</evidence>
<evidence type="ECO:0000256" key="3">
    <source>
        <dbReference type="ARBA" id="ARBA00007970"/>
    </source>
</evidence>
<name>A0A1G6GVH1_9BURK</name>
<feature type="modified residue" description="N6-(pyridoxal phosphate)lysine" evidence="9">
    <location>
        <position position="217"/>
    </location>
</feature>
<organism evidence="11 12">
    <name type="scientific">Paraburkholderia lycopersici</name>
    <dbReference type="NCBI Taxonomy" id="416944"/>
    <lineage>
        <taxon>Bacteria</taxon>
        <taxon>Pseudomonadati</taxon>
        <taxon>Pseudomonadota</taxon>
        <taxon>Betaproteobacteria</taxon>
        <taxon>Burkholderiales</taxon>
        <taxon>Burkholderiaceae</taxon>
        <taxon>Paraburkholderia</taxon>
    </lineage>
</organism>
<comment type="pathway">
    <text evidence="2 9">Amino-acid biosynthesis; L-histidine biosynthesis; L-histidine from 5-phospho-alpha-D-ribose 1-diphosphate: step 7/9.</text>
</comment>
<evidence type="ECO:0000256" key="6">
    <source>
        <dbReference type="ARBA" id="ARBA00022679"/>
    </source>
</evidence>
<dbReference type="AlphaFoldDB" id="A0A1G6GVH1"/>
<dbReference type="PANTHER" id="PTHR43643">
    <property type="entry name" value="HISTIDINOL-PHOSPHATE AMINOTRANSFERASE 2"/>
    <property type="match status" value="1"/>
</dbReference>
<dbReference type="RefSeq" id="WP_091993463.1">
    <property type="nucleotide sequence ID" value="NZ_FMYQ01000001.1"/>
</dbReference>
<dbReference type="NCBIfam" id="TIGR01141">
    <property type="entry name" value="hisC"/>
    <property type="match status" value="1"/>
</dbReference>
<accession>A0A1G6GVH1</accession>
<dbReference type="GO" id="GO:0000105">
    <property type="term" value="P:L-histidine biosynthetic process"/>
    <property type="evidence" value="ECO:0007669"/>
    <property type="project" value="UniProtKB-UniRule"/>
</dbReference>
<evidence type="ECO:0000256" key="2">
    <source>
        <dbReference type="ARBA" id="ARBA00005011"/>
    </source>
</evidence>
<gene>
    <name evidence="9" type="primary">hisC</name>
    <name evidence="11" type="ORF">SAMN05421548_101303</name>
</gene>
<comment type="catalytic activity">
    <reaction evidence="8 9">
        <text>L-histidinol phosphate + 2-oxoglutarate = 3-(imidazol-4-yl)-2-oxopropyl phosphate + L-glutamate</text>
        <dbReference type="Rhea" id="RHEA:23744"/>
        <dbReference type="ChEBI" id="CHEBI:16810"/>
        <dbReference type="ChEBI" id="CHEBI:29985"/>
        <dbReference type="ChEBI" id="CHEBI:57766"/>
        <dbReference type="ChEBI" id="CHEBI:57980"/>
        <dbReference type="EC" id="2.6.1.9"/>
    </reaction>
</comment>
<dbReference type="PANTHER" id="PTHR43643:SF3">
    <property type="entry name" value="HISTIDINOL-PHOSPHATE AMINOTRANSFERASE"/>
    <property type="match status" value="1"/>
</dbReference>
<evidence type="ECO:0000313" key="11">
    <source>
        <dbReference type="EMBL" id="SDB85126.1"/>
    </source>
</evidence>
<keyword evidence="9" id="KW-0028">Amino-acid biosynthesis</keyword>
<evidence type="ECO:0000256" key="1">
    <source>
        <dbReference type="ARBA" id="ARBA00001933"/>
    </source>
</evidence>
<dbReference type="InterPro" id="IPR004839">
    <property type="entry name" value="Aminotransferase_I/II_large"/>
</dbReference>
<dbReference type="Gene3D" id="3.40.640.10">
    <property type="entry name" value="Type I PLP-dependent aspartate aminotransferase-like (Major domain)"/>
    <property type="match status" value="1"/>
</dbReference>
<keyword evidence="5 9" id="KW-0032">Aminotransferase</keyword>